<name>A0ABQ9CYP1_9PASS</name>
<protein>
    <submittedName>
        <fullName evidence="1">Uncharacterized protein</fullName>
    </submittedName>
</protein>
<evidence type="ECO:0000313" key="2">
    <source>
        <dbReference type="Proteomes" id="UP001145742"/>
    </source>
</evidence>
<keyword evidence="2" id="KW-1185">Reference proteome</keyword>
<proteinExistence type="predicted"/>
<gene>
    <name evidence="1" type="ORF">WISP_116934</name>
</gene>
<reference evidence="1" key="1">
    <citation type="submission" date="2019-10" db="EMBL/GenBank/DDBJ databases">
        <authorList>
            <person name="Soares A.E.R."/>
            <person name="Aleixo A."/>
            <person name="Schneider P."/>
            <person name="Miyaki C.Y."/>
            <person name="Schneider M.P."/>
            <person name="Mello C."/>
            <person name="Vasconcelos A.T.R."/>
        </authorList>
    </citation>
    <scope>NUCLEOTIDE SEQUENCE</scope>
    <source>
        <tissue evidence="1">Muscle</tissue>
    </source>
</reference>
<dbReference type="Proteomes" id="UP001145742">
    <property type="component" value="Unassembled WGS sequence"/>
</dbReference>
<accession>A0ABQ9CYP1</accession>
<sequence>MDLLERVQRRTMQMIKVLEHLSFNDKLKELGLFCLEKGKLQGGLIAAFQYLKGSYRKEGESLFVQANSDRTRSNGFKLKEDRFRLYARMKFLTVRVVKHWNRLPIEIVDAPSLEALKAMLYVVLRKWSPGLLDVSLPMAGGLKPDDL</sequence>
<comment type="caution">
    <text evidence="1">The sequence shown here is derived from an EMBL/GenBank/DDBJ whole genome shotgun (WGS) entry which is preliminary data.</text>
</comment>
<dbReference type="EMBL" id="WHWB01034506">
    <property type="protein sequence ID" value="KAJ7409005.1"/>
    <property type="molecule type" value="Genomic_DNA"/>
</dbReference>
<evidence type="ECO:0000313" key="1">
    <source>
        <dbReference type="EMBL" id="KAJ7409005.1"/>
    </source>
</evidence>
<organism evidence="1 2">
    <name type="scientific">Willisornis vidua</name>
    <name type="common">Xingu scale-backed antbird</name>
    <dbReference type="NCBI Taxonomy" id="1566151"/>
    <lineage>
        <taxon>Eukaryota</taxon>
        <taxon>Metazoa</taxon>
        <taxon>Chordata</taxon>
        <taxon>Craniata</taxon>
        <taxon>Vertebrata</taxon>
        <taxon>Euteleostomi</taxon>
        <taxon>Archelosauria</taxon>
        <taxon>Archosauria</taxon>
        <taxon>Dinosauria</taxon>
        <taxon>Saurischia</taxon>
        <taxon>Theropoda</taxon>
        <taxon>Coelurosauria</taxon>
        <taxon>Aves</taxon>
        <taxon>Neognathae</taxon>
        <taxon>Neoaves</taxon>
        <taxon>Telluraves</taxon>
        <taxon>Australaves</taxon>
        <taxon>Passeriformes</taxon>
        <taxon>Thamnophilidae</taxon>
        <taxon>Willisornis</taxon>
    </lineage>
</organism>